<gene>
    <name evidence="1" type="ORF">OSTQU699_LOCUS3483</name>
</gene>
<evidence type="ECO:0000313" key="2">
    <source>
        <dbReference type="Proteomes" id="UP000708148"/>
    </source>
</evidence>
<sequence length="145" mass="15924">MDLHSCAYGSGSKHTVVISKVPLPRYRSEFDAGSTDSCIGMSNETRQQVHEMLSTMEPVEPVEPVKPSLQGAMQDVQYISSAPMHVGPSQRSFHGSISSRRGLDRGGRVVHLALMNLRDMNFLPSVMLSDTKDRIHPGTTKTSAR</sequence>
<dbReference type="EMBL" id="CAJHUC010000765">
    <property type="protein sequence ID" value="CAD7698122.1"/>
    <property type="molecule type" value="Genomic_DNA"/>
</dbReference>
<organism evidence="1 2">
    <name type="scientific">Ostreobium quekettii</name>
    <dbReference type="NCBI Taxonomy" id="121088"/>
    <lineage>
        <taxon>Eukaryota</taxon>
        <taxon>Viridiplantae</taxon>
        <taxon>Chlorophyta</taxon>
        <taxon>core chlorophytes</taxon>
        <taxon>Ulvophyceae</taxon>
        <taxon>TCBD clade</taxon>
        <taxon>Bryopsidales</taxon>
        <taxon>Ostreobineae</taxon>
        <taxon>Ostreobiaceae</taxon>
        <taxon>Ostreobium</taxon>
    </lineage>
</organism>
<comment type="caution">
    <text evidence="1">The sequence shown here is derived from an EMBL/GenBank/DDBJ whole genome shotgun (WGS) entry which is preliminary data.</text>
</comment>
<keyword evidence="2" id="KW-1185">Reference proteome</keyword>
<dbReference type="Proteomes" id="UP000708148">
    <property type="component" value="Unassembled WGS sequence"/>
</dbReference>
<dbReference type="AlphaFoldDB" id="A0A8S1IWP6"/>
<proteinExistence type="predicted"/>
<reference evidence="1" key="1">
    <citation type="submission" date="2020-12" db="EMBL/GenBank/DDBJ databases">
        <authorList>
            <person name="Iha C."/>
        </authorList>
    </citation>
    <scope>NUCLEOTIDE SEQUENCE</scope>
</reference>
<name>A0A8S1IWP6_9CHLO</name>
<accession>A0A8S1IWP6</accession>
<evidence type="ECO:0000313" key="1">
    <source>
        <dbReference type="EMBL" id="CAD7698122.1"/>
    </source>
</evidence>
<protein>
    <submittedName>
        <fullName evidence="1">Uncharacterized protein</fullName>
    </submittedName>
</protein>